<proteinExistence type="predicted"/>
<organism evidence="2 6">
    <name type="scientific">Rotaria sordida</name>
    <dbReference type="NCBI Taxonomy" id="392033"/>
    <lineage>
        <taxon>Eukaryota</taxon>
        <taxon>Metazoa</taxon>
        <taxon>Spiralia</taxon>
        <taxon>Gnathifera</taxon>
        <taxon>Rotifera</taxon>
        <taxon>Eurotatoria</taxon>
        <taxon>Bdelloidea</taxon>
        <taxon>Philodinida</taxon>
        <taxon>Philodinidae</taxon>
        <taxon>Rotaria</taxon>
    </lineage>
</organism>
<dbReference type="Proteomes" id="UP000663889">
    <property type="component" value="Unassembled WGS sequence"/>
</dbReference>
<evidence type="ECO:0000313" key="3">
    <source>
        <dbReference type="EMBL" id="CAF1191169.1"/>
    </source>
</evidence>
<dbReference type="EMBL" id="CAJOAX010002545">
    <property type="protein sequence ID" value="CAF3803693.1"/>
    <property type="molecule type" value="Genomic_DNA"/>
</dbReference>
<comment type="caution">
    <text evidence="2">The sequence shown here is derived from an EMBL/GenBank/DDBJ whole genome shotgun (WGS) entry which is preliminary data.</text>
</comment>
<evidence type="ECO:0000313" key="5">
    <source>
        <dbReference type="EMBL" id="CAF3901449.1"/>
    </source>
</evidence>
<dbReference type="Proteomes" id="UP000663823">
    <property type="component" value="Unassembled WGS sequence"/>
</dbReference>
<name>A0A814SZ67_9BILA</name>
<evidence type="ECO:0000313" key="6">
    <source>
        <dbReference type="Proteomes" id="UP000663882"/>
    </source>
</evidence>
<dbReference type="EMBL" id="CAJNOO010001452">
    <property type="protein sequence ID" value="CAF1154477.1"/>
    <property type="molecule type" value="Genomic_DNA"/>
</dbReference>
<feature type="compositionally biased region" description="Polar residues" evidence="1">
    <location>
        <begin position="104"/>
        <end position="138"/>
    </location>
</feature>
<evidence type="ECO:0000313" key="4">
    <source>
        <dbReference type="EMBL" id="CAF3803693.1"/>
    </source>
</evidence>
<gene>
    <name evidence="5" type="ORF">FNK824_LOCUS20597</name>
    <name evidence="4" type="ORF">OTI717_LOCUS18423</name>
    <name evidence="2" type="ORF">RFH988_LOCUS22095</name>
    <name evidence="3" type="ORF">SEV965_LOCUS20602</name>
</gene>
<evidence type="ECO:0000313" key="2">
    <source>
        <dbReference type="EMBL" id="CAF1154477.1"/>
    </source>
</evidence>
<feature type="region of interest" description="Disordered" evidence="1">
    <location>
        <begin position="1"/>
        <end position="148"/>
    </location>
</feature>
<dbReference type="Proteomes" id="UP000663882">
    <property type="component" value="Unassembled WGS sequence"/>
</dbReference>
<dbReference type="EMBL" id="CAJOBE010003803">
    <property type="protein sequence ID" value="CAF3901449.1"/>
    <property type="molecule type" value="Genomic_DNA"/>
</dbReference>
<accession>A0A814SZ67</accession>
<feature type="compositionally biased region" description="Polar residues" evidence="1">
    <location>
        <begin position="1"/>
        <end position="13"/>
    </location>
</feature>
<dbReference type="AlphaFoldDB" id="A0A814SZ67"/>
<protein>
    <submittedName>
        <fullName evidence="2">Uncharacterized protein</fullName>
    </submittedName>
</protein>
<dbReference type="EMBL" id="CAJNOU010001352">
    <property type="protein sequence ID" value="CAF1191169.1"/>
    <property type="molecule type" value="Genomic_DNA"/>
</dbReference>
<dbReference type="Proteomes" id="UP000663874">
    <property type="component" value="Unassembled WGS sequence"/>
</dbReference>
<dbReference type="OrthoDB" id="10021925at2759"/>
<evidence type="ECO:0000256" key="1">
    <source>
        <dbReference type="SAM" id="MobiDB-lite"/>
    </source>
</evidence>
<sequence>MSLHSTQGSSNNLRNDENNSSEIPIENNSSKIPIENNSSTTTIERNEENKSPVIAIERNEDNKSPVTAIERSEENKSPVIPIENEHESNSSEASIQNQEEKQLNTETKSTNSRISSPKITRSQSHSPKPTERSQSPKTMNIIISERPPSPITRHRVIRKEKLISTNQQRTRSNSPGKKFSYLAPDRLNLRHWKQQRRQLAKQEEDDRIYHENRQKLERLARIAKEPSSYPSIHIEQERLRERHTIDYRRKILKNHIPILRENLYIVHRLANVKGVYDINKMNNDYTRHTSILKQDAANRKKARETAAQRPFILPKINVK</sequence>
<feature type="compositionally biased region" description="Low complexity" evidence="1">
    <location>
        <begin position="18"/>
        <end position="32"/>
    </location>
</feature>
<reference evidence="2" key="1">
    <citation type="submission" date="2021-02" db="EMBL/GenBank/DDBJ databases">
        <authorList>
            <person name="Nowell W R."/>
        </authorList>
    </citation>
    <scope>NUCLEOTIDE SEQUENCE</scope>
</reference>